<sequence length="328" mass="34592">MQRRSLRTCQQLAFLSVCAVALLGAACKRDSAPLPGAATEPAATVRQLAQYLHDNDLPGYARASVTPAQYAALETAWAQGHSRWPLTDLPLDEKLPDLLGALSEPGAEQKLQRAFRAQFEGQAASVRQAAHSLGLFGVQYITHQGDYTPAERDHYVQLVNVLSGWAQSAPLSDAKLARTNIGTLTTAARATGLGSAQAFQDAGMSGSLQRLVPFAAALKQVLASYGLALDESVAQMRTGLVSQDGDNALVRVQYPLAGKDVDLQVALARRDGHWYLARTVAEADQVIAAAQAAEQARVEAAQAAATATDPATAPGSDRPDTAKTAAKP</sequence>
<dbReference type="RefSeq" id="WP_323438636.1">
    <property type="nucleotide sequence ID" value="NZ_JAYFUH010000115.1"/>
</dbReference>
<reference evidence="3 4" key="1">
    <citation type="submission" date="2023-12" db="EMBL/GenBank/DDBJ databases">
        <title>Stenotrophomonas guangdongensis sp. nov., isolated from wilted pepper plants (Capsicum annuum).</title>
        <authorList>
            <person name="Qiu M."/>
            <person name="Li Y."/>
            <person name="Liu Q."/>
            <person name="Zhang X."/>
            <person name="Huang Y."/>
            <person name="Guo R."/>
            <person name="Hu M."/>
            <person name="Zhou J."/>
            <person name="Zhou X."/>
        </authorList>
    </citation>
    <scope>NUCLEOTIDE SEQUENCE [LARGE SCALE GENOMIC DNA]</scope>
    <source>
        <strain evidence="3 4">MH1</strain>
    </source>
</reference>
<keyword evidence="4" id="KW-1185">Reference proteome</keyword>
<dbReference type="Proteomes" id="UP001301653">
    <property type="component" value="Unassembled WGS sequence"/>
</dbReference>
<evidence type="ECO:0000313" key="4">
    <source>
        <dbReference type="Proteomes" id="UP001301653"/>
    </source>
</evidence>
<dbReference type="EMBL" id="JAYFUH010000115">
    <property type="protein sequence ID" value="MEA5667741.1"/>
    <property type="molecule type" value="Genomic_DNA"/>
</dbReference>
<evidence type="ECO:0000256" key="2">
    <source>
        <dbReference type="SAM" id="SignalP"/>
    </source>
</evidence>
<name>A0ABU5V337_9GAMM</name>
<feature type="compositionally biased region" description="Low complexity" evidence="1">
    <location>
        <begin position="299"/>
        <end position="313"/>
    </location>
</feature>
<comment type="caution">
    <text evidence="3">The sequence shown here is derived from an EMBL/GenBank/DDBJ whole genome shotgun (WGS) entry which is preliminary data.</text>
</comment>
<evidence type="ECO:0000313" key="3">
    <source>
        <dbReference type="EMBL" id="MEA5667741.1"/>
    </source>
</evidence>
<protein>
    <recommendedName>
        <fullName evidence="5">Lipoprotein</fullName>
    </recommendedName>
</protein>
<gene>
    <name evidence="3" type="ORF">VA603_09385</name>
</gene>
<feature type="region of interest" description="Disordered" evidence="1">
    <location>
        <begin position="299"/>
        <end position="328"/>
    </location>
</feature>
<proteinExistence type="predicted"/>
<keyword evidence="2" id="KW-0732">Signal</keyword>
<organism evidence="3 4">
    <name type="scientific">Stenotrophomonas capsici</name>
    <dbReference type="NCBI Taxonomy" id="3110230"/>
    <lineage>
        <taxon>Bacteria</taxon>
        <taxon>Pseudomonadati</taxon>
        <taxon>Pseudomonadota</taxon>
        <taxon>Gammaproteobacteria</taxon>
        <taxon>Lysobacterales</taxon>
        <taxon>Lysobacteraceae</taxon>
        <taxon>Stenotrophomonas</taxon>
    </lineage>
</organism>
<dbReference type="PROSITE" id="PS51257">
    <property type="entry name" value="PROKAR_LIPOPROTEIN"/>
    <property type="match status" value="1"/>
</dbReference>
<accession>A0ABU5V337</accession>
<feature type="signal peptide" evidence="2">
    <location>
        <begin position="1"/>
        <end position="21"/>
    </location>
</feature>
<feature type="chain" id="PRO_5046826585" description="Lipoprotein" evidence="2">
    <location>
        <begin position="22"/>
        <end position="328"/>
    </location>
</feature>
<evidence type="ECO:0008006" key="5">
    <source>
        <dbReference type="Google" id="ProtNLM"/>
    </source>
</evidence>
<evidence type="ECO:0000256" key="1">
    <source>
        <dbReference type="SAM" id="MobiDB-lite"/>
    </source>
</evidence>